<dbReference type="PANTHER" id="PTHR42920:SF24">
    <property type="entry name" value="AROMATIC AMINO ACID EXPORTER YDDG"/>
    <property type="match status" value="1"/>
</dbReference>
<evidence type="ECO:0000259" key="7">
    <source>
        <dbReference type="Pfam" id="PF00892"/>
    </source>
</evidence>
<evidence type="ECO:0000256" key="4">
    <source>
        <dbReference type="ARBA" id="ARBA00022989"/>
    </source>
</evidence>
<reference evidence="8" key="2">
    <citation type="submission" date="2020-09" db="EMBL/GenBank/DDBJ databases">
        <authorList>
            <person name="Sun Q."/>
            <person name="Zhou Y."/>
        </authorList>
    </citation>
    <scope>NUCLEOTIDE SEQUENCE</scope>
    <source>
        <strain evidence="8">CGMCC 1.12181</strain>
    </source>
</reference>
<keyword evidence="4 6" id="KW-1133">Transmembrane helix</keyword>
<feature type="transmembrane region" description="Helical" evidence="6">
    <location>
        <begin position="43"/>
        <end position="62"/>
    </location>
</feature>
<evidence type="ECO:0000256" key="3">
    <source>
        <dbReference type="ARBA" id="ARBA00022692"/>
    </source>
</evidence>
<keyword evidence="3 6" id="KW-0812">Transmembrane</keyword>
<evidence type="ECO:0000256" key="2">
    <source>
        <dbReference type="ARBA" id="ARBA00022475"/>
    </source>
</evidence>
<comment type="caution">
    <text evidence="8">The sequence shown here is derived from an EMBL/GenBank/DDBJ whole genome shotgun (WGS) entry which is preliminary data.</text>
</comment>
<evidence type="ECO:0000256" key="5">
    <source>
        <dbReference type="ARBA" id="ARBA00023136"/>
    </source>
</evidence>
<dbReference type="SUPFAM" id="SSF103481">
    <property type="entry name" value="Multidrug resistance efflux transporter EmrE"/>
    <property type="match status" value="2"/>
</dbReference>
<evidence type="ECO:0000256" key="6">
    <source>
        <dbReference type="SAM" id="Phobius"/>
    </source>
</evidence>
<feature type="domain" description="EamA" evidence="7">
    <location>
        <begin position="130"/>
        <end position="258"/>
    </location>
</feature>
<dbReference type="InterPro" id="IPR037185">
    <property type="entry name" value="EmrE-like"/>
</dbReference>
<keyword evidence="5 6" id="KW-0472">Membrane</keyword>
<dbReference type="GO" id="GO:0005886">
    <property type="term" value="C:plasma membrane"/>
    <property type="evidence" value="ECO:0007669"/>
    <property type="project" value="UniProtKB-SubCell"/>
</dbReference>
<dbReference type="EMBL" id="BMEO01000015">
    <property type="protein sequence ID" value="GGG02049.1"/>
    <property type="molecule type" value="Genomic_DNA"/>
</dbReference>
<reference evidence="8" key="1">
    <citation type="journal article" date="2014" name="Int. J. Syst. Evol. Microbiol.">
        <title>Complete genome sequence of Corynebacterium casei LMG S-19264T (=DSM 44701T), isolated from a smear-ripened cheese.</title>
        <authorList>
            <consortium name="US DOE Joint Genome Institute (JGI-PGF)"/>
            <person name="Walter F."/>
            <person name="Albersmeier A."/>
            <person name="Kalinowski J."/>
            <person name="Ruckert C."/>
        </authorList>
    </citation>
    <scope>NUCLEOTIDE SEQUENCE</scope>
    <source>
        <strain evidence="8">CGMCC 1.12181</strain>
    </source>
</reference>
<feature type="transmembrane region" description="Helical" evidence="6">
    <location>
        <begin position="216"/>
        <end position="236"/>
    </location>
</feature>
<dbReference type="AlphaFoldDB" id="A0A917CXV4"/>
<feature type="transmembrane region" description="Helical" evidence="6">
    <location>
        <begin position="242"/>
        <end position="258"/>
    </location>
</feature>
<keyword evidence="9" id="KW-1185">Reference proteome</keyword>
<feature type="transmembrane region" description="Helical" evidence="6">
    <location>
        <begin position="99"/>
        <end position="118"/>
    </location>
</feature>
<proteinExistence type="predicted"/>
<evidence type="ECO:0000313" key="9">
    <source>
        <dbReference type="Proteomes" id="UP000605253"/>
    </source>
</evidence>
<feature type="transmembrane region" description="Helical" evidence="6">
    <location>
        <begin position="130"/>
        <end position="148"/>
    </location>
</feature>
<dbReference type="InterPro" id="IPR000620">
    <property type="entry name" value="EamA_dom"/>
</dbReference>
<gene>
    <name evidence="8" type="ORF">GCM10011365_24040</name>
</gene>
<feature type="transmembrane region" description="Helical" evidence="6">
    <location>
        <begin position="6"/>
        <end position="31"/>
    </location>
</feature>
<dbReference type="InterPro" id="IPR051258">
    <property type="entry name" value="Diverse_Substrate_Transporter"/>
</dbReference>
<dbReference type="Proteomes" id="UP000605253">
    <property type="component" value="Unassembled WGS sequence"/>
</dbReference>
<dbReference type="PANTHER" id="PTHR42920">
    <property type="entry name" value="OS03G0707200 PROTEIN-RELATED"/>
    <property type="match status" value="1"/>
</dbReference>
<keyword evidence="2" id="KW-1003">Cell membrane</keyword>
<accession>A0A917CXV4</accession>
<name>A0A917CXV4_9GAMM</name>
<feature type="transmembrane region" description="Helical" evidence="6">
    <location>
        <begin position="188"/>
        <end position="204"/>
    </location>
</feature>
<feature type="transmembrane region" description="Helical" evidence="6">
    <location>
        <begin position="160"/>
        <end position="182"/>
    </location>
</feature>
<sequence>MVLTGNVPAFMTLAVSSLLTCFYYVAIHFLWRPVIPAVARLNTGFWVSFVGIFGYFCCYVLSFKLAPALHVNLLNYLWPVFTALLGGLFFRVARLDRVFWFWLMTAFIGCVGLLTFSHTGEFTVSENAHWGYLLALMAALIWALYNNLTRLIQAPRGGLFYVFGLMGLCAGIISIVFESPIIPDSREWFGLVGFSVVNLGYIAWEAALKSRHIKPVLGLAYLIPVFSTAILIVFLGASLTRAFIVFALLILVSSVMINRRNARKPIQQSV</sequence>
<dbReference type="Pfam" id="PF00892">
    <property type="entry name" value="EamA"/>
    <property type="match status" value="1"/>
</dbReference>
<protein>
    <submittedName>
        <fullName evidence="8">Membrane protein</fullName>
    </submittedName>
</protein>
<evidence type="ECO:0000256" key="1">
    <source>
        <dbReference type="ARBA" id="ARBA00004651"/>
    </source>
</evidence>
<feature type="transmembrane region" description="Helical" evidence="6">
    <location>
        <begin position="74"/>
        <end position="92"/>
    </location>
</feature>
<evidence type="ECO:0000313" key="8">
    <source>
        <dbReference type="EMBL" id="GGG02049.1"/>
    </source>
</evidence>
<comment type="subcellular location">
    <subcellularLocation>
        <location evidence="1">Cell membrane</location>
        <topology evidence="1">Multi-pass membrane protein</topology>
    </subcellularLocation>
</comment>
<organism evidence="8 9">
    <name type="scientific">Marinicella pacifica</name>
    <dbReference type="NCBI Taxonomy" id="1171543"/>
    <lineage>
        <taxon>Bacteria</taxon>
        <taxon>Pseudomonadati</taxon>
        <taxon>Pseudomonadota</taxon>
        <taxon>Gammaproteobacteria</taxon>
        <taxon>Lysobacterales</taxon>
        <taxon>Marinicellaceae</taxon>
        <taxon>Marinicella</taxon>
    </lineage>
</organism>